<evidence type="ECO:0000256" key="4">
    <source>
        <dbReference type="ARBA" id="ARBA00022989"/>
    </source>
</evidence>
<comment type="subcellular location">
    <subcellularLocation>
        <location evidence="1">Membrane</location>
        <topology evidence="1">Multi-pass membrane protein</topology>
    </subcellularLocation>
</comment>
<evidence type="ECO:0000256" key="1">
    <source>
        <dbReference type="ARBA" id="ARBA00004141"/>
    </source>
</evidence>
<keyword evidence="9" id="KW-1185">Reference proteome</keyword>
<dbReference type="VEuPathDB" id="FungiDB:AeMF1_015165"/>
<name>A0A6G0X367_9STRA</name>
<comment type="caution">
    <text evidence="8">The sequence shown here is derived from an EMBL/GenBank/DDBJ whole genome shotgun (WGS) entry which is preliminary data.</text>
</comment>
<keyword evidence="3 6" id="KW-0812">Transmembrane</keyword>
<dbReference type="InterPro" id="IPR036259">
    <property type="entry name" value="MFS_trans_sf"/>
</dbReference>
<evidence type="ECO:0000256" key="6">
    <source>
        <dbReference type="SAM" id="Phobius"/>
    </source>
</evidence>
<accession>A0A6G0X367</accession>
<evidence type="ECO:0000259" key="7">
    <source>
        <dbReference type="PROSITE" id="PS50850"/>
    </source>
</evidence>
<keyword evidence="4 6" id="KW-1133">Transmembrane helix</keyword>
<evidence type="ECO:0000313" key="8">
    <source>
        <dbReference type="EMBL" id="KAF0734250.1"/>
    </source>
</evidence>
<evidence type="ECO:0000256" key="3">
    <source>
        <dbReference type="ARBA" id="ARBA00022692"/>
    </source>
</evidence>
<dbReference type="Proteomes" id="UP000481153">
    <property type="component" value="Unassembled WGS sequence"/>
</dbReference>
<feature type="transmembrane region" description="Helical" evidence="6">
    <location>
        <begin position="283"/>
        <end position="302"/>
    </location>
</feature>
<feature type="transmembrane region" description="Helical" evidence="6">
    <location>
        <begin position="443"/>
        <end position="463"/>
    </location>
</feature>
<dbReference type="PROSITE" id="PS00217">
    <property type="entry name" value="SUGAR_TRANSPORT_2"/>
    <property type="match status" value="1"/>
</dbReference>
<reference evidence="8 9" key="1">
    <citation type="submission" date="2019-07" db="EMBL/GenBank/DDBJ databases">
        <title>Genomics analysis of Aphanomyces spp. identifies a new class of oomycete effector associated with host adaptation.</title>
        <authorList>
            <person name="Gaulin E."/>
        </authorList>
    </citation>
    <scope>NUCLEOTIDE SEQUENCE [LARGE SCALE GENOMIC DNA]</scope>
    <source>
        <strain evidence="8 9">ATCC 201684</strain>
    </source>
</reference>
<dbReference type="AlphaFoldDB" id="A0A6G0X367"/>
<feature type="transmembrane region" description="Helical" evidence="6">
    <location>
        <begin position="198"/>
        <end position="218"/>
    </location>
</feature>
<dbReference type="PANTHER" id="PTHR23503">
    <property type="entry name" value="SOLUTE CARRIER FAMILY 2"/>
    <property type="match status" value="1"/>
</dbReference>
<feature type="transmembrane region" description="Helical" evidence="6">
    <location>
        <begin position="22"/>
        <end position="41"/>
    </location>
</feature>
<sequence length="502" mass="54842">MSEEGEFTKVEVADKLLKASPILQRSVAVALLGAAQFGWMLSEMGHLPFNNASLCRQADIPEGQCLLYPGHTTAQWTMQSTAWALGGALGALASAFLADTYGRKHTLGVNGLVMILGGLVQMLAPDMETFALGRGVSGIASGVAVNVLNNYLREVAPKQWRMFYMTLFHITMGFTAVVVSALMFAIPKVPTSAWQFKPLFGGPIVIGGLQLATMRFIVESPMWLLHRHRDTEAKQAVSQLYMSGDIDIYFVELAESMRAQTEESEAASSMLGLLVSPRYRVQFVIAVVLGTMQQLAGMSALVVYGPSIFKAIGLADLRLANIFMNYGRTHNMIIAALIGDRFNRRTLLVRLSVVMALAALGFTLCQVYMNDTSKYVVLVMLIFCVTSYTLSVGSLGWLVSTELLPEALAPTSGSFATFGTWMAQLFIGVYFQQISSPTHWGTQAFAIFAVLTLLFAVLAYAYVPETRLTTTDQVTAIFTRDNQDMFDSISTPKTPQTLESTP</sequence>
<evidence type="ECO:0000313" key="9">
    <source>
        <dbReference type="Proteomes" id="UP000481153"/>
    </source>
</evidence>
<dbReference type="VEuPathDB" id="FungiDB:AeMF1_015166"/>
<dbReference type="GO" id="GO:0016020">
    <property type="term" value="C:membrane"/>
    <property type="evidence" value="ECO:0007669"/>
    <property type="project" value="UniProtKB-SubCell"/>
</dbReference>
<feature type="transmembrane region" description="Helical" evidence="6">
    <location>
        <begin position="375"/>
        <end position="399"/>
    </location>
</feature>
<dbReference type="Gene3D" id="1.20.1250.20">
    <property type="entry name" value="MFS general substrate transporter like domains"/>
    <property type="match status" value="1"/>
</dbReference>
<dbReference type="SUPFAM" id="SSF103473">
    <property type="entry name" value="MFS general substrate transporter"/>
    <property type="match status" value="1"/>
</dbReference>
<evidence type="ECO:0000256" key="5">
    <source>
        <dbReference type="ARBA" id="ARBA00023136"/>
    </source>
</evidence>
<proteinExistence type="predicted"/>
<feature type="transmembrane region" description="Helical" evidence="6">
    <location>
        <begin position="130"/>
        <end position="152"/>
    </location>
</feature>
<feature type="transmembrane region" description="Helical" evidence="6">
    <location>
        <begin position="164"/>
        <end position="186"/>
    </location>
</feature>
<dbReference type="PROSITE" id="PS50850">
    <property type="entry name" value="MFS"/>
    <property type="match status" value="1"/>
</dbReference>
<keyword evidence="5 6" id="KW-0472">Membrane</keyword>
<protein>
    <recommendedName>
        <fullName evidence="7">Major facilitator superfamily (MFS) profile domain-containing protein</fullName>
    </recommendedName>
</protein>
<feature type="domain" description="Major facilitator superfamily (MFS) profile" evidence="7">
    <location>
        <begin position="26"/>
        <end position="467"/>
    </location>
</feature>
<organism evidence="8 9">
    <name type="scientific">Aphanomyces euteiches</name>
    <dbReference type="NCBI Taxonomy" id="100861"/>
    <lineage>
        <taxon>Eukaryota</taxon>
        <taxon>Sar</taxon>
        <taxon>Stramenopiles</taxon>
        <taxon>Oomycota</taxon>
        <taxon>Saprolegniomycetes</taxon>
        <taxon>Saprolegniales</taxon>
        <taxon>Verrucalvaceae</taxon>
        <taxon>Aphanomyces</taxon>
    </lineage>
</organism>
<dbReference type="PANTHER" id="PTHR23503:SF8">
    <property type="entry name" value="FACILITATED GLUCOSE TRANSPORTER PROTEIN 1"/>
    <property type="match status" value="1"/>
</dbReference>
<gene>
    <name evidence="8" type="ORF">Ae201684_009111</name>
</gene>
<feature type="transmembrane region" description="Helical" evidence="6">
    <location>
        <begin position="411"/>
        <end position="431"/>
    </location>
</feature>
<feature type="transmembrane region" description="Helical" evidence="6">
    <location>
        <begin position="105"/>
        <end position="124"/>
    </location>
</feature>
<dbReference type="Pfam" id="PF00083">
    <property type="entry name" value="Sugar_tr"/>
    <property type="match status" value="1"/>
</dbReference>
<dbReference type="EMBL" id="VJMJ01000117">
    <property type="protein sequence ID" value="KAF0734250.1"/>
    <property type="molecule type" value="Genomic_DNA"/>
</dbReference>
<dbReference type="InterPro" id="IPR005829">
    <property type="entry name" value="Sugar_transporter_CS"/>
</dbReference>
<feature type="transmembrane region" description="Helical" evidence="6">
    <location>
        <begin position="347"/>
        <end position="369"/>
    </location>
</feature>
<dbReference type="InterPro" id="IPR020846">
    <property type="entry name" value="MFS_dom"/>
</dbReference>
<dbReference type="InterPro" id="IPR005828">
    <property type="entry name" value="MFS_sugar_transport-like"/>
</dbReference>
<feature type="transmembrane region" description="Helical" evidence="6">
    <location>
        <begin position="76"/>
        <end position="98"/>
    </location>
</feature>
<evidence type="ECO:0000256" key="2">
    <source>
        <dbReference type="ARBA" id="ARBA00022448"/>
    </source>
</evidence>
<keyword evidence="2" id="KW-0813">Transport</keyword>
<dbReference type="GO" id="GO:0015149">
    <property type="term" value="F:hexose transmembrane transporter activity"/>
    <property type="evidence" value="ECO:0007669"/>
    <property type="project" value="TreeGrafter"/>
</dbReference>
<dbReference type="InterPro" id="IPR045263">
    <property type="entry name" value="GLUT"/>
</dbReference>